<evidence type="ECO:0000256" key="5">
    <source>
        <dbReference type="ARBA" id="ARBA00042916"/>
    </source>
</evidence>
<evidence type="ECO:0000256" key="3">
    <source>
        <dbReference type="ARBA" id="ARBA00023274"/>
    </source>
</evidence>
<dbReference type="InterPro" id="IPR036838">
    <property type="entry name" value="Ribosomal_uS10_dom_sf"/>
</dbReference>
<keyword evidence="8" id="KW-1185">Reference proteome</keyword>
<dbReference type="SMART" id="SM01403">
    <property type="entry name" value="Ribosomal_S10"/>
    <property type="match status" value="1"/>
</dbReference>
<feature type="non-terminal residue" evidence="7">
    <location>
        <position position="1"/>
    </location>
</feature>
<dbReference type="Proteomes" id="UP000271241">
    <property type="component" value="Unassembled WGS sequence"/>
</dbReference>
<evidence type="ECO:0000313" key="8">
    <source>
        <dbReference type="Proteomes" id="UP000271241"/>
    </source>
</evidence>
<dbReference type="FunFam" id="3.30.70.600:FF:000003">
    <property type="entry name" value="30S ribosomal protein S10"/>
    <property type="match status" value="1"/>
</dbReference>
<dbReference type="PRINTS" id="PR00971">
    <property type="entry name" value="RIBOSOMALS10"/>
</dbReference>
<comment type="similarity">
    <text evidence="1">Belongs to the universal ribosomal protein uS10 family.</text>
</comment>
<keyword evidence="3" id="KW-0687">Ribonucleoprotein</keyword>
<dbReference type="STRING" id="78915.A0A4P9XQH1"/>
<dbReference type="SUPFAM" id="SSF54999">
    <property type="entry name" value="Ribosomal protein S10"/>
    <property type="match status" value="1"/>
</dbReference>
<sequence>PERVPSQYDHVVCNLHFRSFEPSVMDFYVDFARRAAAAFRIPCSGMAYLPTKTQRWTVPRSPFVHKKSQENFERKHHKRVIQLKDANPEVVGRLLTYLRRTCPAGVGIKATTWEHESLG</sequence>
<dbReference type="HAMAP" id="MF_00508">
    <property type="entry name" value="Ribosomal_uS10"/>
    <property type="match status" value="1"/>
</dbReference>
<dbReference type="InterPro" id="IPR001848">
    <property type="entry name" value="Ribosomal_uS10"/>
</dbReference>
<dbReference type="NCBIfam" id="TIGR01049">
    <property type="entry name" value="rpsJ_bact"/>
    <property type="match status" value="1"/>
</dbReference>
<dbReference type="GO" id="GO:0003735">
    <property type="term" value="F:structural constituent of ribosome"/>
    <property type="evidence" value="ECO:0007669"/>
    <property type="project" value="InterPro"/>
</dbReference>
<dbReference type="OrthoDB" id="366214at2759"/>
<evidence type="ECO:0000259" key="6">
    <source>
        <dbReference type="SMART" id="SM01403"/>
    </source>
</evidence>
<protein>
    <recommendedName>
        <fullName evidence="4">Small ribosomal subunit protein uS10m</fullName>
    </recommendedName>
    <alternativeName>
        <fullName evidence="5">37S ribosomal protein S10, mitochondrial</fullName>
    </alternativeName>
</protein>
<dbReference type="GO" id="GO:0005840">
    <property type="term" value="C:ribosome"/>
    <property type="evidence" value="ECO:0007669"/>
    <property type="project" value="UniProtKB-KW"/>
</dbReference>
<gene>
    <name evidence="7" type="ORF">THASP1DRAFT_5305</name>
</gene>
<evidence type="ECO:0000256" key="4">
    <source>
        <dbReference type="ARBA" id="ARBA00035261"/>
    </source>
</evidence>
<proteinExistence type="inferred from homology"/>
<dbReference type="AlphaFoldDB" id="A0A4P9XQH1"/>
<feature type="domain" description="Small ribosomal subunit protein uS10" evidence="6">
    <location>
        <begin position="14"/>
        <end position="111"/>
    </location>
</feature>
<keyword evidence="2 7" id="KW-0689">Ribosomal protein</keyword>
<accession>A0A4P9XQH1</accession>
<evidence type="ECO:0000313" key="7">
    <source>
        <dbReference type="EMBL" id="RKP08294.1"/>
    </source>
</evidence>
<dbReference type="GO" id="GO:1990904">
    <property type="term" value="C:ribonucleoprotein complex"/>
    <property type="evidence" value="ECO:0007669"/>
    <property type="project" value="UniProtKB-KW"/>
</dbReference>
<dbReference type="PANTHER" id="PTHR11700">
    <property type="entry name" value="30S RIBOSOMAL PROTEIN S10 FAMILY MEMBER"/>
    <property type="match status" value="1"/>
</dbReference>
<dbReference type="GO" id="GO:0006412">
    <property type="term" value="P:translation"/>
    <property type="evidence" value="ECO:0007669"/>
    <property type="project" value="InterPro"/>
</dbReference>
<evidence type="ECO:0000256" key="2">
    <source>
        <dbReference type="ARBA" id="ARBA00022980"/>
    </source>
</evidence>
<reference evidence="8" key="1">
    <citation type="journal article" date="2018" name="Nat. Microbiol.">
        <title>Leveraging single-cell genomics to expand the fungal tree of life.</title>
        <authorList>
            <person name="Ahrendt S.R."/>
            <person name="Quandt C.A."/>
            <person name="Ciobanu D."/>
            <person name="Clum A."/>
            <person name="Salamov A."/>
            <person name="Andreopoulos B."/>
            <person name="Cheng J.F."/>
            <person name="Woyke T."/>
            <person name="Pelin A."/>
            <person name="Henrissat B."/>
            <person name="Reynolds N.K."/>
            <person name="Benny G.L."/>
            <person name="Smith M.E."/>
            <person name="James T.Y."/>
            <person name="Grigoriev I.V."/>
        </authorList>
    </citation>
    <scope>NUCLEOTIDE SEQUENCE [LARGE SCALE GENOMIC DNA]</scope>
    <source>
        <strain evidence="8">RSA 1356</strain>
    </source>
</reference>
<name>A0A4P9XQH1_9FUNG</name>
<organism evidence="7 8">
    <name type="scientific">Thamnocephalis sphaerospora</name>
    <dbReference type="NCBI Taxonomy" id="78915"/>
    <lineage>
        <taxon>Eukaryota</taxon>
        <taxon>Fungi</taxon>
        <taxon>Fungi incertae sedis</taxon>
        <taxon>Zoopagomycota</taxon>
        <taxon>Zoopagomycotina</taxon>
        <taxon>Zoopagomycetes</taxon>
        <taxon>Zoopagales</taxon>
        <taxon>Sigmoideomycetaceae</taxon>
        <taxon>Thamnocephalis</taxon>
    </lineage>
</organism>
<dbReference type="Pfam" id="PF00338">
    <property type="entry name" value="Ribosomal_S10"/>
    <property type="match status" value="1"/>
</dbReference>
<feature type="non-terminal residue" evidence="7">
    <location>
        <position position="119"/>
    </location>
</feature>
<dbReference type="Gene3D" id="3.30.70.600">
    <property type="entry name" value="Ribosomal protein S10 domain"/>
    <property type="match status" value="1"/>
</dbReference>
<dbReference type="EMBL" id="KZ992617">
    <property type="protein sequence ID" value="RKP08294.1"/>
    <property type="molecule type" value="Genomic_DNA"/>
</dbReference>
<dbReference type="InterPro" id="IPR027486">
    <property type="entry name" value="Ribosomal_uS10_dom"/>
</dbReference>
<evidence type="ECO:0000256" key="1">
    <source>
        <dbReference type="ARBA" id="ARBA00007102"/>
    </source>
</evidence>